<dbReference type="AlphaFoldDB" id="A0A561WB51"/>
<dbReference type="RefSeq" id="WP_122979754.1">
    <property type="nucleotide sequence ID" value="NZ_BOMX01000114.1"/>
</dbReference>
<proteinExistence type="predicted"/>
<dbReference type="EMBL" id="VIWY01000003">
    <property type="protein sequence ID" value="TWG21081.1"/>
    <property type="molecule type" value="Genomic_DNA"/>
</dbReference>
<keyword evidence="2" id="KW-1185">Reference proteome</keyword>
<evidence type="ECO:0000313" key="1">
    <source>
        <dbReference type="EMBL" id="TWG21081.1"/>
    </source>
</evidence>
<accession>A0A561WB51</accession>
<protein>
    <submittedName>
        <fullName evidence="1">Uncharacterized protein</fullName>
    </submittedName>
</protein>
<comment type="caution">
    <text evidence="1">The sequence shown here is derived from an EMBL/GenBank/DDBJ whole genome shotgun (WGS) entry which is preliminary data.</text>
</comment>
<evidence type="ECO:0000313" key="2">
    <source>
        <dbReference type="Proteomes" id="UP000320239"/>
    </source>
</evidence>
<name>A0A561WB51_ACTTI</name>
<organism evidence="1 2">
    <name type="scientific">Actinoplanes teichomyceticus</name>
    <dbReference type="NCBI Taxonomy" id="1867"/>
    <lineage>
        <taxon>Bacteria</taxon>
        <taxon>Bacillati</taxon>
        <taxon>Actinomycetota</taxon>
        <taxon>Actinomycetes</taxon>
        <taxon>Micromonosporales</taxon>
        <taxon>Micromonosporaceae</taxon>
        <taxon>Actinoplanes</taxon>
    </lineage>
</organism>
<sequence>MALTPCTDLSAARWLVDDDQPWARLVTTGPAGFPAYARLRFLPDPAYPGQHEADVVTDDDAPAEAEQLRTALTALAGHTTTPGDCYFCVWEGWGRWLTEVFPAEVLAGPKVEVPGRAFHLFRGPLADFGPEAATAGWPDPAFVWPADRAWCVADDVDPHWAGIGGSEAAIAELLTTPGIDVVRTTPDEAVPFYR</sequence>
<dbReference type="OrthoDB" id="2426596at2"/>
<dbReference type="Proteomes" id="UP000320239">
    <property type="component" value="Unassembled WGS sequence"/>
</dbReference>
<reference evidence="1 2" key="1">
    <citation type="submission" date="2019-06" db="EMBL/GenBank/DDBJ databases">
        <title>Sequencing the genomes of 1000 actinobacteria strains.</title>
        <authorList>
            <person name="Klenk H.-P."/>
        </authorList>
    </citation>
    <scope>NUCLEOTIDE SEQUENCE [LARGE SCALE GENOMIC DNA]</scope>
    <source>
        <strain evidence="1 2">DSM 43866</strain>
    </source>
</reference>
<gene>
    <name evidence="1" type="ORF">FHX34_103611</name>
</gene>